<dbReference type="InterPro" id="IPR011039">
    <property type="entry name" value="TFIIF_interaction"/>
</dbReference>
<evidence type="ECO:0000256" key="8">
    <source>
        <dbReference type="RuleBase" id="RU366044"/>
    </source>
</evidence>
<keyword evidence="5 8" id="KW-0804">Transcription</keyword>
<dbReference type="SUPFAM" id="SSF50916">
    <property type="entry name" value="Rap30/74 interaction domains"/>
    <property type="match status" value="1"/>
</dbReference>
<sequence>MIPAPITPDIVGHLEPNDEDSKVQFSGPFSKSMCPQELVQPPFGRVVVRGIVVVGSFPFTHLVADCGIKKKENDYSPDGPRVGRGSGVQHQGAKLKVLCSRTVKKKYQVMRFNSSVNVDFGKWSQVKMERENNMKEFKGADEDIPKFGAGSEFGRDAREEARRKKYGIISKKYRPQDQPWILKVGGKTGKKFRGIREGGVAENAAYYVFTHSPDGGIDAFPLTEWYNFQPIQRYKALTAEEAEEEFGRRNKSFNLFSVMMRKRLHGGEDVEGDEPEEGKGKKSFSKKKELKISDMDDWVDSGDDTDSESGSDKEKEKEEKEEKKNKKAKNKKATKAKKKKKDSDDEAFEESDDGDEEGRELDYISDSSESESDNEGKANKQLKGVAEEDALRKLLSSGEEDDDEEKKEEGDKESEGEDKEKNKPEGDKPAEKDKKGGTSSAKKKTKSKKLTKKVKKEDSNTTKESTSEFSSDSSESENELKKKAKEGVKLGKESNSIASYYSFRATSSRSGSPTKDVAADSKRKATSAPEVNPSKKARLDNFASATLATYSWSVSSDSGITEDAVRRYLMRKPMTTTELLQKFKSKKTGLTSDQLVNIMTQILKRINPVKQMIKGKMYLSIKA</sequence>
<feature type="compositionally biased region" description="Acidic residues" evidence="9">
    <location>
        <begin position="295"/>
        <end position="309"/>
    </location>
</feature>
<feature type="compositionally biased region" description="Basic and acidic residues" evidence="9">
    <location>
        <begin position="478"/>
        <end position="491"/>
    </location>
</feature>
<evidence type="ECO:0000256" key="9">
    <source>
        <dbReference type="SAM" id="MobiDB-lite"/>
    </source>
</evidence>
<feature type="compositionally biased region" description="Basic residues" evidence="9">
    <location>
        <begin position="441"/>
        <end position="454"/>
    </location>
</feature>
<evidence type="ECO:0000256" key="2">
    <source>
        <dbReference type="ARBA" id="ARBA00005249"/>
    </source>
</evidence>
<dbReference type="PANTHER" id="PTHR13011">
    <property type="entry name" value="TFIIF-ALPHA"/>
    <property type="match status" value="1"/>
</dbReference>
<feature type="region of interest" description="Disordered" evidence="9">
    <location>
        <begin position="505"/>
        <end position="533"/>
    </location>
</feature>
<dbReference type="InterPro" id="IPR008851">
    <property type="entry name" value="TFIIF-alpha"/>
</dbReference>
<dbReference type="Gene3D" id="1.10.10.10">
    <property type="entry name" value="Winged helix-like DNA-binding domain superfamily/Winged helix DNA-binding domain"/>
    <property type="match status" value="1"/>
</dbReference>
<dbReference type="GO" id="GO:0005674">
    <property type="term" value="C:transcription factor TFIIF complex"/>
    <property type="evidence" value="ECO:0007669"/>
    <property type="project" value="TreeGrafter"/>
</dbReference>
<comment type="function">
    <text evidence="7 8">TFIIF is a general transcription initiation factor that binds to RNA polymerase II and helps to recruit it to the initiation complex in collaboration with TFIIB. It promotes transcription elongation.</text>
</comment>
<dbReference type="InterPro" id="IPR036390">
    <property type="entry name" value="WH_DNA-bd_sf"/>
</dbReference>
<dbReference type="InterPro" id="IPR036388">
    <property type="entry name" value="WH-like_DNA-bd_sf"/>
</dbReference>
<keyword evidence="3 8" id="KW-0805">Transcription regulation</keyword>
<dbReference type="SUPFAM" id="SSF46785">
    <property type="entry name" value="Winged helix' DNA-binding domain"/>
    <property type="match status" value="1"/>
</dbReference>
<evidence type="ECO:0000256" key="7">
    <source>
        <dbReference type="ARBA" id="ARBA00025232"/>
    </source>
</evidence>
<organism evidence="10">
    <name type="scientific">Timema tahoe</name>
    <dbReference type="NCBI Taxonomy" id="61484"/>
    <lineage>
        <taxon>Eukaryota</taxon>
        <taxon>Metazoa</taxon>
        <taxon>Ecdysozoa</taxon>
        <taxon>Arthropoda</taxon>
        <taxon>Hexapoda</taxon>
        <taxon>Insecta</taxon>
        <taxon>Pterygota</taxon>
        <taxon>Neoptera</taxon>
        <taxon>Polyneoptera</taxon>
        <taxon>Phasmatodea</taxon>
        <taxon>Timematodea</taxon>
        <taxon>Timematoidea</taxon>
        <taxon>Timematidae</taxon>
        <taxon>Timema</taxon>
    </lineage>
</organism>
<reference evidence="10" key="1">
    <citation type="submission" date="2020-11" db="EMBL/GenBank/DDBJ databases">
        <authorList>
            <person name="Tran Van P."/>
        </authorList>
    </citation>
    <scope>NUCLEOTIDE SEQUENCE</scope>
</reference>
<dbReference type="GO" id="GO:0006367">
    <property type="term" value="P:transcription initiation at RNA polymerase II promoter"/>
    <property type="evidence" value="ECO:0007669"/>
    <property type="project" value="InterPro"/>
</dbReference>
<dbReference type="GO" id="GO:0003677">
    <property type="term" value="F:DNA binding"/>
    <property type="evidence" value="ECO:0007669"/>
    <property type="project" value="UniProtKB-KW"/>
</dbReference>
<evidence type="ECO:0000256" key="3">
    <source>
        <dbReference type="ARBA" id="ARBA00023015"/>
    </source>
</evidence>
<dbReference type="AlphaFoldDB" id="A0A7R9FJ56"/>
<evidence type="ECO:0000256" key="5">
    <source>
        <dbReference type="ARBA" id="ARBA00023163"/>
    </source>
</evidence>
<proteinExistence type="inferred from homology"/>
<feature type="compositionally biased region" description="Basic and acidic residues" evidence="9">
    <location>
        <begin position="418"/>
        <end position="436"/>
    </location>
</feature>
<feature type="compositionally biased region" description="Basic and acidic residues" evidence="9">
    <location>
        <begin position="310"/>
        <end position="324"/>
    </location>
</feature>
<feature type="compositionally biased region" description="Acidic residues" evidence="9">
    <location>
        <begin position="344"/>
        <end position="359"/>
    </location>
</feature>
<comment type="subcellular location">
    <subcellularLocation>
        <location evidence="1 8">Nucleus</location>
    </subcellularLocation>
</comment>
<accession>A0A7R9FJ56</accession>
<dbReference type="GO" id="GO:0032968">
    <property type="term" value="P:positive regulation of transcription elongation by RNA polymerase II"/>
    <property type="evidence" value="ECO:0007669"/>
    <property type="project" value="InterPro"/>
</dbReference>
<protein>
    <recommendedName>
        <fullName evidence="8">Transcription initiation factor IIF subunit alpha</fullName>
    </recommendedName>
</protein>
<feature type="compositionally biased region" description="Acidic residues" evidence="9">
    <location>
        <begin position="398"/>
        <end position="417"/>
    </location>
</feature>
<evidence type="ECO:0000256" key="1">
    <source>
        <dbReference type="ARBA" id="ARBA00004123"/>
    </source>
</evidence>
<dbReference type="GO" id="GO:0001096">
    <property type="term" value="F:TFIIF-class transcription factor complex binding"/>
    <property type="evidence" value="ECO:0007669"/>
    <property type="project" value="TreeGrafter"/>
</dbReference>
<feature type="region of interest" description="Disordered" evidence="9">
    <location>
        <begin position="267"/>
        <end position="491"/>
    </location>
</feature>
<evidence type="ECO:0000256" key="4">
    <source>
        <dbReference type="ARBA" id="ARBA00023125"/>
    </source>
</evidence>
<dbReference type="GO" id="GO:0016251">
    <property type="term" value="F:RNA polymerase II general transcription initiation factor activity"/>
    <property type="evidence" value="ECO:0007669"/>
    <property type="project" value="TreeGrafter"/>
</dbReference>
<name>A0A7R9FJ56_9NEOP</name>
<evidence type="ECO:0000313" key="10">
    <source>
        <dbReference type="EMBL" id="CAD7454594.1"/>
    </source>
</evidence>
<keyword evidence="6 8" id="KW-0539">Nucleus</keyword>
<feature type="compositionally biased region" description="Basic residues" evidence="9">
    <location>
        <begin position="325"/>
        <end position="340"/>
    </location>
</feature>
<evidence type="ECO:0000256" key="6">
    <source>
        <dbReference type="ARBA" id="ARBA00023242"/>
    </source>
</evidence>
<dbReference type="Pfam" id="PF05793">
    <property type="entry name" value="TFIIF_alpha"/>
    <property type="match status" value="1"/>
</dbReference>
<dbReference type="CDD" id="cd00240">
    <property type="entry name" value="TFIIFa"/>
    <property type="match status" value="1"/>
</dbReference>
<gene>
    <name evidence="10" type="ORF">TTEB3V08_LOCUS2695</name>
</gene>
<feature type="compositionally biased region" description="Low complexity" evidence="9">
    <location>
        <begin position="462"/>
        <end position="473"/>
    </location>
</feature>
<dbReference type="PANTHER" id="PTHR13011:SF0">
    <property type="entry name" value="GENERAL TRANSCRIPTION FACTOR IIF SUBUNIT 1"/>
    <property type="match status" value="1"/>
</dbReference>
<comment type="similarity">
    <text evidence="2 8">Belongs to the TFIIF alpha subunit family.</text>
</comment>
<keyword evidence="4 8" id="KW-0238">DNA-binding</keyword>
<dbReference type="EMBL" id="OE000653">
    <property type="protein sequence ID" value="CAD7454594.1"/>
    <property type="molecule type" value="Genomic_DNA"/>
</dbReference>